<feature type="compositionally biased region" description="Low complexity" evidence="1">
    <location>
        <begin position="506"/>
        <end position="519"/>
    </location>
</feature>
<keyword evidence="2" id="KW-0472">Membrane</keyword>
<dbReference type="EMBL" id="JARJLG010000010">
    <property type="protein sequence ID" value="KAJ7777676.1"/>
    <property type="molecule type" value="Genomic_DNA"/>
</dbReference>
<keyword evidence="2" id="KW-1133">Transmembrane helix</keyword>
<feature type="chain" id="PRO_5042104918" description="Glycoside hydrolase family 76 protein" evidence="3">
    <location>
        <begin position="20"/>
        <end position="687"/>
    </location>
</feature>
<reference evidence="4" key="1">
    <citation type="submission" date="2023-03" db="EMBL/GenBank/DDBJ databases">
        <title>Massive genome expansion in bonnet fungi (Mycena s.s.) driven by repeated elements and novel gene families across ecological guilds.</title>
        <authorList>
            <consortium name="Lawrence Berkeley National Laboratory"/>
            <person name="Harder C.B."/>
            <person name="Miyauchi S."/>
            <person name="Viragh M."/>
            <person name="Kuo A."/>
            <person name="Thoen E."/>
            <person name="Andreopoulos B."/>
            <person name="Lu D."/>
            <person name="Skrede I."/>
            <person name="Drula E."/>
            <person name="Henrissat B."/>
            <person name="Morin E."/>
            <person name="Kohler A."/>
            <person name="Barry K."/>
            <person name="LaButti K."/>
            <person name="Morin E."/>
            <person name="Salamov A."/>
            <person name="Lipzen A."/>
            <person name="Mereny Z."/>
            <person name="Hegedus B."/>
            <person name="Baldrian P."/>
            <person name="Stursova M."/>
            <person name="Weitz H."/>
            <person name="Taylor A."/>
            <person name="Grigoriev I.V."/>
            <person name="Nagy L.G."/>
            <person name="Martin F."/>
            <person name="Kauserud H."/>
        </authorList>
    </citation>
    <scope>NUCLEOTIDE SEQUENCE</scope>
    <source>
        <strain evidence="4">CBHHK188m</strain>
    </source>
</reference>
<dbReference type="SUPFAM" id="SSF48208">
    <property type="entry name" value="Six-hairpin glycosidases"/>
    <property type="match status" value="1"/>
</dbReference>
<dbReference type="InterPro" id="IPR008928">
    <property type="entry name" value="6-hairpin_glycosidase_sf"/>
</dbReference>
<organism evidence="4 5">
    <name type="scientific">Mycena maculata</name>
    <dbReference type="NCBI Taxonomy" id="230809"/>
    <lineage>
        <taxon>Eukaryota</taxon>
        <taxon>Fungi</taxon>
        <taxon>Dikarya</taxon>
        <taxon>Basidiomycota</taxon>
        <taxon>Agaricomycotina</taxon>
        <taxon>Agaricomycetes</taxon>
        <taxon>Agaricomycetidae</taxon>
        <taxon>Agaricales</taxon>
        <taxon>Marasmiineae</taxon>
        <taxon>Mycenaceae</taxon>
        <taxon>Mycena</taxon>
    </lineage>
</organism>
<evidence type="ECO:0008006" key="6">
    <source>
        <dbReference type="Google" id="ProtNLM"/>
    </source>
</evidence>
<evidence type="ECO:0000256" key="3">
    <source>
        <dbReference type="SAM" id="SignalP"/>
    </source>
</evidence>
<feature type="signal peptide" evidence="3">
    <location>
        <begin position="1"/>
        <end position="19"/>
    </location>
</feature>
<evidence type="ECO:0000256" key="1">
    <source>
        <dbReference type="SAM" id="MobiDB-lite"/>
    </source>
</evidence>
<dbReference type="Proteomes" id="UP001215280">
    <property type="component" value="Unassembled WGS sequence"/>
</dbReference>
<dbReference type="GO" id="GO:0005975">
    <property type="term" value="P:carbohydrate metabolic process"/>
    <property type="evidence" value="ECO:0007669"/>
    <property type="project" value="InterPro"/>
</dbReference>
<keyword evidence="5" id="KW-1185">Reference proteome</keyword>
<dbReference type="AlphaFoldDB" id="A0AAD7K5T9"/>
<feature type="transmembrane region" description="Helical" evidence="2">
    <location>
        <begin position="400"/>
        <end position="423"/>
    </location>
</feature>
<protein>
    <recommendedName>
        <fullName evidence="6">Glycoside hydrolase family 76 protein</fullName>
    </recommendedName>
</protein>
<keyword evidence="3" id="KW-0732">Signal</keyword>
<name>A0AAD7K5T9_9AGAR</name>
<gene>
    <name evidence="4" type="ORF">DFH07DRAFT_936690</name>
</gene>
<feature type="region of interest" description="Disordered" evidence="1">
    <location>
        <begin position="491"/>
        <end position="544"/>
    </location>
</feature>
<proteinExistence type="predicted"/>
<evidence type="ECO:0000313" key="4">
    <source>
        <dbReference type="EMBL" id="KAJ7777676.1"/>
    </source>
</evidence>
<evidence type="ECO:0000256" key="2">
    <source>
        <dbReference type="SAM" id="Phobius"/>
    </source>
</evidence>
<keyword evidence="2" id="KW-0812">Transmembrane</keyword>
<comment type="caution">
    <text evidence="4">The sequence shown here is derived from an EMBL/GenBank/DDBJ whole genome shotgun (WGS) entry which is preliminary data.</text>
</comment>
<evidence type="ECO:0000313" key="5">
    <source>
        <dbReference type="Proteomes" id="UP001215280"/>
    </source>
</evidence>
<accession>A0AAD7K5T9</accession>
<sequence>MLFFLLLMVGHFFPGTLVAAQVPSPSWRKSDITTSAVDRVNLTGTALDVAIGRLNGEGLFNGEATGIAGYLYSQMAEFDIITNQTKYETTLEQYLDLIQQTHANFSDPTYTFGHAAARAYTAYKNPIFLQYAVQSWWFGRAYTLSDSDVSAGKIATKNFTISGVCPTFNETPETMAGGTFHILSCFLPPERLSALLAEATSDPLYLQAATQSADFIRAHLYSPRNIVQEYILAGYNESCQVIPTTFPSITPAASGLMIEGLAIIYSITNNASTQSLLNDLLVAVIPDIDWQGDNGIVAYQISSTATMGDMNLLQGLAAVYTRNSTTTALLQYVGAYIAVQFNAVSDLATTSGTNIYAGSWTGPPSTDFLGFNQTAALAALLGAISLPMTSVARGPPSRRAAILGGSVGGGVVVLTVVAILGFLRLRRIGCSHRVCCRIPGRDGCVLGHRGSRTYSSSRCGAGGGCFRGPTHPGGQWNTPCADAVTPAEIHTPSAPLGVSLESGMNPSTETTPATSAPTTGLDPQTPRAEDTSMATGDPSGSMMAVSDPADLSRNAGAFFPRAQHFVVAGGHFTTNIINLPSPTSPEFAERGSATFGARFTSERTGNASHCPNILRRGSEGGSGSPAPGPIPVALPSILLTSTSKIGGNVAALSALPITDINCPSPPAELGRSGLKDSRGITKKIQLL</sequence>
<dbReference type="Gene3D" id="1.50.10.20">
    <property type="match status" value="1"/>
</dbReference>